<gene>
    <name evidence="11" type="ORF">Pcinc_033628</name>
</gene>
<comment type="catalytic activity">
    <reaction evidence="8">
        <text>4,8-dimethylnonanoyl-CoA + (R)-carnitine = O-4,8-dimethylnonanoyl-(R)-carnitine + CoA</text>
        <dbReference type="Rhea" id="RHEA:44860"/>
        <dbReference type="ChEBI" id="CHEBI:16347"/>
        <dbReference type="ChEBI" id="CHEBI:57287"/>
        <dbReference type="ChEBI" id="CHEBI:77061"/>
        <dbReference type="ChEBI" id="CHEBI:84654"/>
    </reaction>
</comment>
<name>A0AAE1ERX8_PETCI</name>
<dbReference type="GO" id="GO:0008458">
    <property type="term" value="F:carnitine O-octanoyltransferase activity"/>
    <property type="evidence" value="ECO:0007669"/>
    <property type="project" value="TreeGrafter"/>
</dbReference>
<evidence type="ECO:0000313" key="11">
    <source>
        <dbReference type="EMBL" id="KAK3860313.1"/>
    </source>
</evidence>
<dbReference type="Pfam" id="PF00755">
    <property type="entry name" value="Carn_acyltransf"/>
    <property type="match status" value="1"/>
</dbReference>
<reference evidence="11" key="1">
    <citation type="submission" date="2023-10" db="EMBL/GenBank/DDBJ databases">
        <title>Genome assemblies of two species of porcelain crab, Petrolisthes cinctipes and Petrolisthes manimaculis (Anomura: Porcellanidae).</title>
        <authorList>
            <person name="Angst P."/>
        </authorList>
    </citation>
    <scope>NUCLEOTIDE SEQUENCE</scope>
    <source>
        <strain evidence="11">PB745_01</strain>
        <tissue evidence="11">Gill</tissue>
    </source>
</reference>
<keyword evidence="4" id="KW-0808">Transferase</keyword>
<dbReference type="EMBL" id="JAWQEG010004769">
    <property type="protein sequence ID" value="KAK3860313.1"/>
    <property type="molecule type" value="Genomic_DNA"/>
</dbReference>
<evidence type="ECO:0000256" key="2">
    <source>
        <dbReference type="ARBA" id="ARBA00005232"/>
    </source>
</evidence>
<keyword evidence="5" id="KW-0276">Fatty acid metabolism</keyword>
<keyword evidence="3" id="KW-0813">Transport</keyword>
<dbReference type="InterPro" id="IPR042231">
    <property type="entry name" value="Cho/carn_acyl_trans_2"/>
</dbReference>
<dbReference type="Gene3D" id="3.30.559.10">
    <property type="entry name" value="Chloramphenicol acetyltransferase-like domain"/>
    <property type="match status" value="1"/>
</dbReference>
<evidence type="ECO:0000256" key="1">
    <source>
        <dbReference type="ARBA" id="ARBA00005005"/>
    </source>
</evidence>
<dbReference type="GO" id="GO:0006631">
    <property type="term" value="P:fatty acid metabolic process"/>
    <property type="evidence" value="ECO:0007669"/>
    <property type="project" value="UniProtKB-KW"/>
</dbReference>
<dbReference type="AlphaFoldDB" id="A0AAE1ERX8"/>
<comment type="caution">
    <text evidence="11">The sequence shown here is derived from an EMBL/GenBank/DDBJ whole genome shotgun (WGS) entry which is preliminary data.</text>
</comment>
<evidence type="ECO:0000256" key="6">
    <source>
        <dbReference type="ARBA" id="ARBA00023098"/>
    </source>
</evidence>
<evidence type="ECO:0000259" key="10">
    <source>
        <dbReference type="Pfam" id="PF00755"/>
    </source>
</evidence>
<dbReference type="PROSITE" id="PS00439">
    <property type="entry name" value="ACYLTRANSF_C_1"/>
    <property type="match status" value="1"/>
</dbReference>
<dbReference type="InterPro" id="IPR023213">
    <property type="entry name" value="CAT-like_dom_sf"/>
</dbReference>
<dbReference type="GO" id="GO:0005777">
    <property type="term" value="C:peroxisome"/>
    <property type="evidence" value="ECO:0007669"/>
    <property type="project" value="TreeGrafter"/>
</dbReference>
<comment type="similarity">
    <text evidence="2">Belongs to the carnitine/choline acetyltransferase family.</text>
</comment>
<proteinExistence type="inferred from homology"/>
<comment type="pathway">
    <text evidence="1">Lipid metabolism; fatty acid beta-oxidation.</text>
</comment>
<keyword evidence="6" id="KW-0443">Lipid metabolism</keyword>
<evidence type="ECO:0000256" key="9">
    <source>
        <dbReference type="PIRSR" id="PIRSR600542-1"/>
    </source>
</evidence>
<accession>A0AAE1ERX8</accession>
<evidence type="ECO:0000256" key="3">
    <source>
        <dbReference type="ARBA" id="ARBA00022448"/>
    </source>
</evidence>
<organism evidence="11 12">
    <name type="scientific">Petrolisthes cinctipes</name>
    <name type="common">Flat porcelain crab</name>
    <dbReference type="NCBI Taxonomy" id="88211"/>
    <lineage>
        <taxon>Eukaryota</taxon>
        <taxon>Metazoa</taxon>
        <taxon>Ecdysozoa</taxon>
        <taxon>Arthropoda</taxon>
        <taxon>Crustacea</taxon>
        <taxon>Multicrustacea</taxon>
        <taxon>Malacostraca</taxon>
        <taxon>Eumalacostraca</taxon>
        <taxon>Eucarida</taxon>
        <taxon>Decapoda</taxon>
        <taxon>Pleocyemata</taxon>
        <taxon>Anomura</taxon>
        <taxon>Galatheoidea</taxon>
        <taxon>Porcellanidae</taxon>
        <taxon>Petrolisthes</taxon>
    </lineage>
</organism>
<sequence length="624" mass="71165">MSVSADSSMPKKLEHETYLGTDEKTFQYDDDLPSLPVPPLHQTMERYLRSVRPHVTPEEYETTRDIVTKFETGIGRELHQKLLSHAAAKRNWLEDWWLHHAYLTYREPLLPTMNTAGPHPLNSTLWKPSVEKAPTYGSLYLYGFLDFNLALREQRIKPHKSKDGKKMSMDQFRYVFNCSRIPGQDADSLSFSWKTNEEGECPLHLAVLCHGHIWTMYPWDHEGKPLRPPELEVQIRYIREQSDALGTGPSLAALTCDKRDSWAKNRDWLKSLSVTNMKNLELVESAMFVFVLDNSQPMDDKEMLWEGLCGDTSNRWADKSLSAIMTRNGYGVMNNDHTPYDAMVSVIIGHYQHLLLLDMNGEWTGSREIRPFPMPTRLHFDLDHKLFAAIDNARHIGMNYTKKTSVVPFTFSEYGRDSLRPHKLHPDSYIQMALQLAYTRLHGRPAPTYETATTRQFHHGRTETTRSASVESVEFVQAMLNHKAKNSEKHRKLVAAMNSHNEQMTECQMCQGVDRHLFGLFITALESGFKIPEIFTDPAYAKSGGGGNYVLSTSTVGYTPVYGGVSAMVHDGYGVFYTILPSSFKFFVTSFHTSSETNGEAFISALDTSMRDMYTVISLPQSNL</sequence>
<dbReference type="SUPFAM" id="SSF52777">
    <property type="entry name" value="CoA-dependent acyltransferases"/>
    <property type="match status" value="2"/>
</dbReference>
<dbReference type="PANTHER" id="PTHR22589">
    <property type="entry name" value="CARNITINE O-ACYLTRANSFERASE"/>
    <property type="match status" value="1"/>
</dbReference>
<evidence type="ECO:0000256" key="5">
    <source>
        <dbReference type="ARBA" id="ARBA00022832"/>
    </source>
</evidence>
<evidence type="ECO:0000256" key="4">
    <source>
        <dbReference type="ARBA" id="ARBA00022679"/>
    </source>
</evidence>
<keyword evidence="12" id="KW-1185">Reference proteome</keyword>
<dbReference type="Gene3D" id="1.10.275.20">
    <property type="entry name" value="Choline/Carnitine o-acyltransferase"/>
    <property type="match status" value="1"/>
</dbReference>
<dbReference type="InterPro" id="IPR039551">
    <property type="entry name" value="Cho/carn_acyl_trans"/>
</dbReference>
<evidence type="ECO:0000256" key="8">
    <source>
        <dbReference type="ARBA" id="ARBA00048999"/>
    </source>
</evidence>
<dbReference type="Proteomes" id="UP001286313">
    <property type="component" value="Unassembled WGS sequence"/>
</dbReference>
<evidence type="ECO:0000256" key="7">
    <source>
        <dbReference type="ARBA" id="ARBA00023315"/>
    </source>
</evidence>
<evidence type="ECO:0000313" key="12">
    <source>
        <dbReference type="Proteomes" id="UP001286313"/>
    </source>
</evidence>
<dbReference type="PANTHER" id="PTHR22589:SF67">
    <property type="entry name" value="PEROXISOMAL CARNITINE O-OCTANOYLTRANSFERASE"/>
    <property type="match status" value="1"/>
</dbReference>
<protein>
    <recommendedName>
        <fullName evidence="10">Choline/carnitine acyltransferase domain-containing protein</fullName>
    </recommendedName>
</protein>
<feature type="active site" description="Proton acceptor" evidence="9">
    <location>
        <position position="337"/>
    </location>
</feature>
<keyword evidence="7" id="KW-0012">Acyltransferase</keyword>
<feature type="domain" description="Choline/carnitine acyltransferase" evidence="10">
    <location>
        <begin position="35"/>
        <end position="607"/>
    </location>
</feature>
<dbReference type="Gene3D" id="3.30.559.70">
    <property type="entry name" value="Choline/Carnitine o-acyltransferase, domain 2"/>
    <property type="match status" value="1"/>
</dbReference>
<dbReference type="InterPro" id="IPR000542">
    <property type="entry name" value="Carn_acyl_trans"/>
</dbReference>
<dbReference type="InterPro" id="IPR042572">
    <property type="entry name" value="Carn_acyl_trans_N"/>
</dbReference>